<evidence type="ECO:0000313" key="3">
    <source>
        <dbReference type="EMBL" id="KAK4374433.1"/>
    </source>
</evidence>
<reference evidence="3" key="1">
    <citation type="submission" date="2023-12" db="EMBL/GenBank/DDBJ databases">
        <title>Genome assembly of Anisodus tanguticus.</title>
        <authorList>
            <person name="Wang Y.-J."/>
        </authorList>
    </citation>
    <scope>NUCLEOTIDE SEQUENCE</scope>
    <source>
        <strain evidence="3">KB-2021</strain>
        <tissue evidence="3">Leaf</tissue>
    </source>
</reference>
<proteinExistence type="predicted"/>
<evidence type="ECO:0000256" key="2">
    <source>
        <dbReference type="SAM" id="SignalP"/>
    </source>
</evidence>
<dbReference type="PANTHER" id="PTHR35472:SF4">
    <property type="entry name" value="DUF19 DOMAIN-CONTAINING PROTEIN"/>
    <property type="match status" value="1"/>
</dbReference>
<gene>
    <name evidence="3" type="ORF">RND71_005110</name>
</gene>
<keyword evidence="4" id="KW-1185">Reference proteome</keyword>
<comment type="caution">
    <text evidence="3">The sequence shown here is derived from an EMBL/GenBank/DDBJ whole genome shotgun (WGS) entry which is preliminary data.</text>
</comment>
<dbReference type="AlphaFoldDB" id="A0AAE1SRS8"/>
<sequence>MKAQHHSLPFLLIMVILIVSQLSSCHNNQKLTTTSTEQRFKRDLDSSFSWHLSTPDPKASRNEDFDQSYRVSHHAVPGGPNPLHN</sequence>
<feature type="signal peptide" evidence="2">
    <location>
        <begin position="1"/>
        <end position="25"/>
    </location>
</feature>
<organism evidence="3 4">
    <name type="scientific">Anisodus tanguticus</name>
    <dbReference type="NCBI Taxonomy" id="243964"/>
    <lineage>
        <taxon>Eukaryota</taxon>
        <taxon>Viridiplantae</taxon>
        <taxon>Streptophyta</taxon>
        <taxon>Embryophyta</taxon>
        <taxon>Tracheophyta</taxon>
        <taxon>Spermatophyta</taxon>
        <taxon>Magnoliopsida</taxon>
        <taxon>eudicotyledons</taxon>
        <taxon>Gunneridae</taxon>
        <taxon>Pentapetalae</taxon>
        <taxon>asterids</taxon>
        <taxon>lamiids</taxon>
        <taxon>Solanales</taxon>
        <taxon>Solanaceae</taxon>
        <taxon>Solanoideae</taxon>
        <taxon>Hyoscyameae</taxon>
        <taxon>Anisodus</taxon>
    </lineage>
</organism>
<dbReference type="Proteomes" id="UP001291623">
    <property type="component" value="Unassembled WGS sequence"/>
</dbReference>
<protein>
    <submittedName>
        <fullName evidence="3">Uncharacterized protein</fullName>
    </submittedName>
</protein>
<dbReference type="PANTHER" id="PTHR35472">
    <property type="match status" value="1"/>
</dbReference>
<feature type="region of interest" description="Disordered" evidence="1">
    <location>
        <begin position="48"/>
        <end position="85"/>
    </location>
</feature>
<evidence type="ECO:0000313" key="4">
    <source>
        <dbReference type="Proteomes" id="UP001291623"/>
    </source>
</evidence>
<feature type="chain" id="PRO_5042161331" evidence="2">
    <location>
        <begin position="26"/>
        <end position="85"/>
    </location>
</feature>
<name>A0AAE1SRS8_9SOLA</name>
<accession>A0AAE1SRS8</accession>
<dbReference type="InterPro" id="IPR055317">
    <property type="entry name" value="CLE14-like"/>
</dbReference>
<dbReference type="EMBL" id="JAVYJV010000003">
    <property type="protein sequence ID" value="KAK4374433.1"/>
    <property type="molecule type" value="Genomic_DNA"/>
</dbReference>
<keyword evidence="2" id="KW-0732">Signal</keyword>
<evidence type="ECO:0000256" key="1">
    <source>
        <dbReference type="SAM" id="MobiDB-lite"/>
    </source>
</evidence>